<evidence type="ECO:0000256" key="1">
    <source>
        <dbReference type="ARBA" id="ARBA00004613"/>
    </source>
</evidence>
<dbReference type="InterPro" id="IPR022385">
    <property type="entry name" value="Rhs_assc_core"/>
</dbReference>
<dbReference type="SUPFAM" id="SSF69318">
    <property type="entry name" value="Integrin alpha N-terminal domain"/>
    <property type="match status" value="1"/>
</dbReference>
<evidence type="ECO:0000256" key="5">
    <source>
        <dbReference type="SAM" id="MobiDB-lite"/>
    </source>
</evidence>
<keyword evidence="2" id="KW-0964">Secreted</keyword>
<keyword evidence="3" id="KW-0677">Repeat</keyword>
<keyword evidence="6" id="KW-0472">Membrane</keyword>
<keyword evidence="4" id="KW-0843">Virulence</keyword>
<dbReference type="EMBL" id="QNUF01000008">
    <property type="protein sequence ID" value="REC75899.1"/>
    <property type="molecule type" value="Genomic_DNA"/>
</dbReference>
<dbReference type="InterPro" id="IPR050708">
    <property type="entry name" value="T6SS_VgrG/RHS"/>
</dbReference>
<dbReference type="Pfam" id="PF03534">
    <property type="entry name" value="SpvB"/>
    <property type="match status" value="1"/>
</dbReference>
<dbReference type="NCBIfam" id="TIGR01643">
    <property type="entry name" value="YD_repeat_2x"/>
    <property type="match status" value="1"/>
</dbReference>
<dbReference type="InterPro" id="IPR003284">
    <property type="entry name" value="Sal_SpvB"/>
</dbReference>
<protein>
    <recommendedName>
        <fullName evidence="7">Teneurin-like YD-shell domain-containing protein</fullName>
    </recommendedName>
</protein>
<evidence type="ECO:0000256" key="3">
    <source>
        <dbReference type="ARBA" id="ARBA00022737"/>
    </source>
</evidence>
<dbReference type="NCBIfam" id="TIGR03696">
    <property type="entry name" value="Rhs_assc_core"/>
    <property type="match status" value="1"/>
</dbReference>
<dbReference type="InterPro" id="IPR028994">
    <property type="entry name" value="Integrin_alpha_N"/>
</dbReference>
<comment type="subcellular location">
    <subcellularLocation>
        <location evidence="1">Secreted</location>
    </subcellularLocation>
</comment>
<gene>
    <name evidence="8" type="ORF">DRF57_09020</name>
</gene>
<evidence type="ECO:0000256" key="6">
    <source>
        <dbReference type="SAM" id="Phobius"/>
    </source>
</evidence>
<evidence type="ECO:0000313" key="9">
    <source>
        <dbReference type="Proteomes" id="UP000256491"/>
    </source>
</evidence>
<proteinExistence type="predicted"/>
<feature type="transmembrane region" description="Helical" evidence="6">
    <location>
        <begin position="1972"/>
        <end position="2005"/>
    </location>
</feature>
<sequence>MVILNIIYQSLLKNTNMKFISSIILSLGSVLGFSQTILYQGETTSRTVQDPQTVVLAQGFHAKSDVSNPFIAKIGPNTENQGGGPVDSGAGATNPSGTTAPDGKNFHDTKGNIEVNGAGQLQFTLPIALPPGVKSVAPQVNLVYNSSSGNGIAGYGWNLSGLTAISRTGKTIEKDGVAQNVQVDYSDYYSFNGQRLILKSGEYGKDGAEYVTEMYSNVKIKSVGTFPVNGQNVGPAHFEVTFEDGSQAWYGLYNAGFPNNPVATTPLEYNIVKWKDSKGNYISYNYISDAALGGFRSSNRVMRISSIDWGGNETLDKPHFNSIVFIYSDRDLKEQIYVQGDKYEQGQLLSEIKVTSNSQPFKTYHINYKKDSNGSNYQFVDKIAEYNASDEAANPVIFNYEASARATSWEESISYSLESGVLGDFDGDGKIDALEYKDQPFRTCEIFTPGFNGGTCVNPKDNPAGLYIVQKALDQSKRDLIYVGTLDITKEEFKKALPISFKSSSGIIENRQGFAFYKVTGNTKDIQLFVYSINQANQLEYQFTKTLPNSVYDSTTPELGPMEEGYSVKTTPLKLIEMDLDGDGISELFLGFNDAEHIKTKKPQDPNAPISLPEFDETFQNRKKYIVINMDHQIDSSQSYTSMSFYPYDTDILDSYKMGDFDGDGKTDFLRFDGGNRAFLVQFGKGSNNLYHTIEKGFYVNDERIKGIIKGAVIGDFNGDGKSDLLIPSSATTTDWYLYQSTGKSFNEEFKSNFALFRQDPYFVSNNDGTATFERISHQAYDLDKDGKSDFVTFNYRKERSKRPIGLTNFDINYYTTVDIKISSGAKGFNNDIRYAFNEGPIGDASPDGNTQFNQRTRYDFQEILGNFKINQSVHQIILVSPNASRTIPGDRVKKISFYDISKEARINTIDQGGIKTVITYGELEPNPASNFYKSSKKEKYPYMELDKVPQAFAVLQLQQEGRKQDFRYRGMMAHLQGRGMIGFRQTARSSWYADGLENTKIWNGIETDPLNEGVPVKEWSVRTTDESKIFPADISENNSQLLSFKSTVFQTDQLINGQIVTSVTNADKPKIVKAIIPKSTRTKNFLTGTMTESTITYGNYYLPVQSVSNINNGYGVTTSTFEYVHNPAGIGADYYIGRPKSKTDVVQAYGDTKSAKEEYAYENNLLKTLKTWNRDNTGYLSETYSYDGFGNITQKTISNSVDSQTQTAKTEYDSKGRFVVKKTDNLGLETHIEYNDLGQIKKQTDALSNALTNTYDSWGKLLTSKTNLGGTTTYQYGKDFLSNVIVTQYDPNGDVSKKYTNTLGQEIMYSTKAFGQGYFVLKATQYDVLGRKIKESEPFFEGQSSSKWNTIEYDDSLFPAKITATAFSGKKMETSVSGLTTTVKESSPADYGRKNVKTDDALGNVISSTDKGGTIQFTYNAAGEQIKAQYAENIVTTKYDSWGRKSEFNDPSNGIYKYEYDGFGQPKKMISPKGTKEYTYNSLGQLITQKDLSTTDGGQATDKTISYTYDNKGRVISKAGTSKGKAYSSNVAYDPQGRLLSSSENSNGKYFIQKGITYDDKARVISYEKQLYSSGTLTKVQIENVYSAWNGELYQIKDKTSGKILWELKETNAKGQVLTAKLGAASINNTYDTNGFLTGVNHSSQVKPGILQLSYSFDAIKNELKSRTTGGDFNIVESFDYDGNNRLINWTNPVTGVKVQNATRNVYDAKGRILENDQVGKIRFDNSSKIYQPTGMTLNAAGAQNYNNDLVQSIVYNENNDPVFIDGMKGDVAFQYGLSSMRQRVTYGGNFSTDGEGKFTKYYSEDGSCEVVKDNTTGKEKHILYIGGTPYESNIVYLKDYTESSGSYKFLHKDYIGSILAVSDEAGNKLEQRHFDAWGNFTHLQIGNGAIITDKNIINNTALLVDRGYTSHEHFGEVGIIHMNGRLYDPLLRRFLNADENIQDPTNTQIYNKYGYAVNNPLMYNDPSGEVLPFLVGIGIGWFAATVLSGAIIGAAISMGIYILQATINNNFSWGGFAKSILLGAATGAVSAGLGEVFSASGFWSTVANGALTGAGTGGVTALITGQNFLEGVLKGAVIGGGVAAISYTANYYANGYNKPKYTTTNDIAVDANSDVEPDLQTMTKNIKDARANLPDNGQYKIESEGVGLSDSRGLMMNENGDFNILGRTTFSFGSGKSTILYSTKAASNIKLLGKTMAHETSHALSFSLGIPYMKIDENKRFDQLLYDVEHLAIKRLERIYALKNNILPNYESNYVEMGDILRTVNGLNSGQKILYNFMYNKFFPIFNKTFKFP</sequence>
<dbReference type="Proteomes" id="UP000256491">
    <property type="component" value="Unassembled WGS sequence"/>
</dbReference>
<name>A0ABX9ILA5_9FLAO</name>
<reference evidence="8 9" key="1">
    <citation type="journal article" date="2010" name="Syst. Appl. Microbiol.">
        <title>Four new species of Chryseobacterium from the rhizosphere of coastal sand dune plants, Chryseobacterium elymi sp. nov., Chryseobacterium hagamense sp. nov., Chryseobacterium lathyri sp. nov. and Chryseobacterium rhizosphaerae sp. nov.</title>
        <authorList>
            <person name="Cho S.H."/>
            <person name="Lee K.S."/>
            <person name="Shin D.S."/>
            <person name="Han J.H."/>
            <person name="Park K.S."/>
            <person name="Lee C.H."/>
            <person name="Park K.H."/>
            <person name="Kim S.B."/>
        </authorList>
    </citation>
    <scope>NUCLEOTIDE SEQUENCE [LARGE SCALE GENOMIC DNA]</scope>
    <source>
        <strain evidence="8 9">KCTC 22548</strain>
    </source>
</reference>
<organism evidence="8 9">
    <name type="scientific">Chryseobacterium rhizosphaerae</name>
    <dbReference type="NCBI Taxonomy" id="395937"/>
    <lineage>
        <taxon>Bacteria</taxon>
        <taxon>Pseudomonadati</taxon>
        <taxon>Bacteroidota</taxon>
        <taxon>Flavobacteriia</taxon>
        <taxon>Flavobacteriales</taxon>
        <taxon>Weeksellaceae</taxon>
        <taxon>Chryseobacterium group</taxon>
        <taxon>Chryseobacterium</taxon>
    </lineage>
</organism>
<evidence type="ECO:0000256" key="4">
    <source>
        <dbReference type="ARBA" id="ARBA00023026"/>
    </source>
</evidence>
<dbReference type="PROSITE" id="PS00018">
    <property type="entry name" value="EF_HAND_1"/>
    <property type="match status" value="1"/>
</dbReference>
<dbReference type="InterPro" id="IPR056823">
    <property type="entry name" value="TEN-like_YD-shell"/>
</dbReference>
<dbReference type="InterPro" id="IPR018247">
    <property type="entry name" value="EF_Hand_1_Ca_BS"/>
</dbReference>
<evidence type="ECO:0000259" key="7">
    <source>
        <dbReference type="Pfam" id="PF25023"/>
    </source>
</evidence>
<dbReference type="PANTHER" id="PTHR32305:SF15">
    <property type="entry name" value="PROTEIN RHSA-RELATED"/>
    <property type="match status" value="1"/>
</dbReference>
<dbReference type="Gene3D" id="2.40.128.340">
    <property type="match status" value="1"/>
</dbReference>
<keyword evidence="6" id="KW-0812">Transmembrane</keyword>
<keyword evidence="9" id="KW-1185">Reference proteome</keyword>
<comment type="caution">
    <text evidence="8">The sequence shown here is derived from an EMBL/GenBank/DDBJ whole genome shotgun (WGS) entry which is preliminary data.</text>
</comment>
<feature type="domain" description="Teneurin-like YD-shell" evidence="7">
    <location>
        <begin position="1401"/>
        <end position="1519"/>
    </location>
</feature>
<feature type="region of interest" description="Disordered" evidence="5">
    <location>
        <begin position="72"/>
        <end position="110"/>
    </location>
</feature>
<dbReference type="Pfam" id="PF25023">
    <property type="entry name" value="TEN_YD-shell"/>
    <property type="match status" value="1"/>
</dbReference>
<dbReference type="Gene3D" id="2.180.10.10">
    <property type="entry name" value="RHS repeat-associated core"/>
    <property type="match status" value="1"/>
</dbReference>
<evidence type="ECO:0000313" key="8">
    <source>
        <dbReference type="EMBL" id="REC75899.1"/>
    </source>
</evidence>
<dbReference type="PANTHER" id="PTHR32305">
    <property type="match status" value="1"/>
</dbReference>
<evidence type="ECO:0000256" key="2">
    <source>
        <dbReference type="ARBA" id="ARBA00022525"/>
    </source>
</evidence>
<keyword evidence="6" id="KW-1133">Transmembrane helix</keyword>
<accession>A0ABX9ILA5</accession>
<dbReference type="InterPro" id="IPR006530">
    <property type="entry name" value="YD"/>
</dbReference>